<proteinExistence type="predicted"/>
<sequence>MTKAPAPIIVLDAVQIDQKIRRIAYEIYENNYGVKELILAGICKQGKVLAQLLATILEEISPIKTNVLLINLNKQNPSEPIPEENFPKNLTNKVVIMVDDVLNTGKTLAYSLKPFLDQKIKKIEVAVLVNRSHTAFPISPKYTGYELSTTLSEHIVVKMNGKEKGVYLT</sequence>
<organism evidence="2">
    <name type="scientific">hydrothermal vent metagenome</name>
    <dbReference type="NCBI Taxonomy" id="652676"/>
    <lineage>
        <taxon>unclassified sequences</taxon>
        <taxon>metagenomes</taxon>
        <taxon>ecological metagenomes</taxon>
    </lineage>
</organism>
<evidence type="ECO:0000259" key="1">
    <source>
        <dbReference type="Pfam" id="PF00156"/>
    </source>
</evidence>
<gene>
    <name evidence="2" type="ORF">MNBD_BACTEROID06-1028</name>
</gene>
<feature type="domain" description="Phosphoribosyltransferase" evidence="1">
    <location>
        <begin position="14"/>
        <end position="143"/>
    </location>
</feature>
<dbReference type="InterPro" id="IPR000836">
    <property type="entry name" value="PRTase_dom"/>
</dbReference>
<dbReference type="InterPro" id="IPR050137">
    <property type="entry name" value="PyrR_bifunctional"/>
</dbReference>
<dbReference type="Gene3D" id="3.40.50.2020">
    <property type="match status" value="1"/>
</dbReference>
<protein>
    <submittedName>
        <fullName evidence="2">Uncharacterized protein SAV2112</fullName>
    </submittedName>
</protein>
<dbReference type="AlphaFoldDB" id="A0A3B0URL9"/>
<dbReference type="CDD" id="cd06223">
    <property type="entry name" value="PRTases_typeI"/>
    <property type="match status" value="1"/>
</dbReference>
<evidence type="ECO:0000313" key="2">
    <source>
        <dbReference type="EMBL" id="VAW27269.1"/>
    </source>
</evidence>
<dbReference type="PANTHER" id="PTHR11608">
    <property type="entry name" value="BIFUNCTIONAL PROTEIN PYRR"/>
    <property type="match status" value="1"/>
</dbReference>
<dbReference type="PANTHER" id="PTHR11608:SF0">
    <property type="entry name" value="BIFUNCTIONAL PROTEIN PYRR"/>
    <property type="match status" value="1"/>
</dbReference>
<name>A0A3B0URL9_9ZZZZ</name>
<dbReference type="SUPFAM" id="SSF53271">
    <property type="entry name" value="PRTase-like"/>
    <property type="match status" value="1"/>
</dbReference>
<accession>A0A3B0URL9</accession>
<dbReference type="EMBL" id="UOES01000205">
    <property type="protein sequence ID" value="VAW27269.1"/>
    <property type="molecule type" value="Genomic_DNA"/>
</dbReference>
<reference evidence="2" key="1">
    <citation type="submission" date="2018-06" db="EMBL/GenBank/DDBJ databases">
        <authorList>
            <person name="Zhirakovskaya E."/>
        </authorList>
    </citation>
    <scope>NUCLEOTIDE SEQUENCE</scope>
</reference>
<dbReference type="Pfam" id="PF00156">
    <property type="entry name" value="Pribosyltran"/>
    <property type="match status" value="1"/>
</dbReference>
<dbReference type="InterPro" id="IPR029057">
    <property type="entry name" value="PRTase-like"/>
</dbReference>